<dbReference type="Proteomes" id="UP000663828">
    <property type="component" value="Unassembled WGS sequence"/>
</dbReference>
<dbReference type="OrthoDB" id="10442900at2759"/>
<name>A0A814TV34_ADIRI</name>
<dbReference type="Proteomes" id="UP000663852">
    <property type="component" value="Unassembled WGS sequence"/>
</dbReference>
<dbReference type="Gene3D" id="3.80.10.10">
    <property type="entry name" value="Ribonuclease Inhibitor"/>
    <property type="match status" value="1"/>
</dbReference>
<comment type="caution">
    <text evidence="1">The sequence shown here is derived from an EMBL/GenBank/DDBJ whole genome shotgun (WGS) entry which is preliminary data.</text>
</comment>
<organism evidence="1 3">
    <name type="scientific">Adineta ricciae</name>
    <name type="common">Rotifer</name>
    <dbReference type="NCBI Taxonomy" id="249248"/>
    <lineage>
        <taxon>Eukaryota</taxon>
        <taxon>Metazoa</taxon>
        <taxon>Spiralia</taxon>
        <taxon>Gnathifera</taxon>
        <taxon>Rotifera</taxon>
        <taxon>Eurotatoria</taxon>
        <taxon>Bdelloidea</taxon>
        <taxon>Adinetida</taxon>
        <taxon>Adinetidae</taxon>
        <taxon>Adineta</taxon>
    </lineage>
</organism>
<dbReference type="EMBL" id="CAJNOR010001582">
    <property type="protein sequence ID" value="CAF1167423.1"/>
    <property type="molecule type" value="Genomic_DNA"/>
</dbReference>
<evidence type="ECO:0000313" key="3">
    <source>
        <dbReference type="Proteomes" id="UP000663828"/>
    </source>
</evidence>
<dbReference type="AlphaFoldDB" id="A0A814TV34"/>
<accession>A0A814TV34</accession>
<protein>
    <recommendedName>
        <fullName evidence="4">F-box domain-containing protein</fullName>
    </recommendedName>
</protein>
<gene>
    <name evidence="2" type="ORF">EDS130_LOCUS42632</name>
    <name evidence="1" type="ORF">XAT740_LOCUS21831</name>
</gene>
<dbReference type="InterPro" id="IPR032675">
    <property type="entry name" value="LRR_dom_sf"/>
</dbReference>
<evidence type="ECO:0000313" key="1">
    <source>
        <dbReference type="EMBL" id="CAF1167423.1"/>
    </source>
</evidence>
<sequence>MEQTQNLDYNIKEKLSMKITKFEDLSNEIIYEVFDYLNHLETVYSFYDLNERFQNSLINSNYPLHINISSILASKFQFTITNIINSHCYRIKTLRLSNPFASDMFLFIFRQISNINQLQSLILSQISYDNSLNKIINSLHLFSKLISLTIKTIDKVRNQNDIYLKIFQLSSLKYCRLSIKSSELPVSVPLATNQLSSIEYLSIENCVSITQMNNLLSYIPHIRYLTFENVAVDLHSHYQIFNTYNQLFNINTLTNISLQLYSIGFNQLESLFSDVYYHIKVLRLSPCLKFQSLEYLNANRWEQLIRNHLPSLRIFDYYCEFIFHRYLSSRFEYKAAIQQFRSPFWIERQWFFQSDCDHQQLFGRGYHPKIYRHIMFYSINSSRRKCYILSNQLYETSINLIKHLQIPKIYLIINFHDYLPHVTQLTFLNTFKMPRYDYYFIPNSLNRIIPLKQLTKLTLHCYCPFCGIIELLYLTSNVHTLELDSFDKPNFLSIENNNTFHLLLHANQIKNLTIRKVVILDQVKLLVHLCPQLESLTINFHRNDLNSIIQFILLETKCHIRYLSSLYILKRFKDFLKLIKNLIDSEKLLDDYEIKIINGRVYLCW</sequence>
<evidence type="ECO:0000313" key="2">
    <source>
        <dbReference type="EMBL" id="CAF1501062.1"/>
    </source>
</evidence>
<proteinExistence type="predicted"/>
<keyword evidence="3" id="KW-1185">Reference proteome</keyword>
<dbReference type="EMBL" id="CAJNOJ010000635">
    <property type="protein sequence ID" value="CAF1501062.1"/>
    <property type="molecule type" value="Genomic_DNA"/>
</dbReference>
<evidence type="ECO:0008006" key="4">
    <source>
        <dbReference type="Google" id="ProtNLM"/>
    </source>
</evidence>
<reference evidence="1" key="1">
    <citation type="submission" date="2021-02" db="EMBL/GenBank/DDBJ databases">
        <authorList>
            <person name="Nowell W R."/>
        </authorList>
    </citation>
    <scope>NUCLEOTIDE SEQUENCE</scope>
</reference>